<dbReference type="EMBL" id="NAJO01000061">
    <property type="protein sequence ID" value="OQN96793.1"/>
    <property type="molecule type" value="Genomic_DNA"/>
</dbReference>
<comment type="caution">
    <text evidence="1">The sequence shown here is derived from an EMBL/GenBank/DDBJ whole genome shotgun (WGS) entry which is preliminary data.</text>
</comment>
<organism evidence="1 2">
    <name type="scientific">Cryoendolithus antarcticus</name>
    <dbReference type="NCBI Taxonomy" id="1507870"/>
    <lineage>
        <taxon>Eukaryota</taxon>
        <taxon>Fungi</taxon>
        <taxon>Dikarya</taxon>
        <taxon>Ascomycota</taxon>
        <taxon>Pezizomycotina</taxon>
        <taxon>Dothideomycetes</taxon>
        <taxon>Dothideomycetidae</taxon>
        <taxon>Cladosporiales</taxon>
        <taxon>Cladosporiaceae</taxon>
        <taxon>Cryoendolithus</taxon>
    </lineage>
</organism>
<dbReference type="AlphaFoldDB" id="A0A1V8SCH7"/>
<dbReference type="InParanoid" id="A0A1V8SCH7"/>
<keyword evidence="2" id="KW-1185">Reference proteome</keyword>
<accession>A0A1V8SCH7</accession>
<dbReference type="Proteomes" id="UP000192596">
    <property type="component" value="Unassembled WGS sequence"/>
</dbReference>
<reference evidence="2" key="1">
    <citation type="submission" date="2017-03" db="EMBL/GenBank/DDBJ databases">
        <title>Genomes of endolithic fungi from Antarctica.</title>
        <authorList>
            <person name="Coleine C."/>
            <person name="Masonjones S."/>
            <person name="Stajich J.E."/>
        </authorList>
    </citation>
    <scope>NUCLEOTIDE SEQUENCE [LARGE SCALE GENOMIC DNA]</scope>
    <source>
        <strain evidence="2">CCFEE 5527</strain>
    </source>
</reference>
<gene>
    <name evidence="1" type="ORF">B0A48_17353</name>
</gene>
<dbReference type="OrthoDB" id="5422698at2759"/>
<protein>
    <submittedName>
        <fullName evidence="1">Uncharacterized protein</fullName>
    </submittedName>
</protein>
<evidence type="ECO:0000313" key="1">
    <source>
        <dbReference type="EMBL" id="OQN96793.1"/>
    </source>
</evidence>
<sequence>MHGLSDCSVKDGQPYCIPSDDNVTFAPVSQEDQLFSTYYLDIAPYPIIADRTFFVKLHGYLKDDLINDLDATLADATFNATTHVSYENGRTYTWGSATFPLRAQAIAQIREYLAIRDMTGRYVEHLSLGYNAILIDGWFSYWFTASGNYTFAVDARLPDGRCLFAFEVTQWIEGAAQ</sequence>
<evidence type="ECO:0000313" key="2">
    <source>
        <dbReference type="Proteomes" id="UP000192596"/>
    </source>
</evidence>
<proteinExistence type="predicted"/>
<name>A0A1V8SCH7_9PEZI</name>